<sequence length="115" mass="13033">MNEKSEGFTFIELIIVIGILAIIAIIAVPKLIGYRSLAVERVCETNRDTVARQYEVYIQTKDQGESRFNQFLNENFDEVCSDDGIITYEDCRVKCSIHKSVSDEDEPPGDGVPWL</sequence>
<dbReference type="Gene3D" id="3.30.700.10">
    <property type="entry name" value="Glycoprotein, Type 4 Pilin"/>
    <property type="match status" value="1"/>
</dbReference>
<comment type="caution">
    <text evidence="2">The sequence shown here is derived from an EMBL/GenBank/DDBJ whole genome shotgun (WGS) entry which is preliminary data.</text>
</comment>
<feature type="transmembrane region" description="Helical" evidence="1">
    <location>
        <begin position="6"/>
        <end position="28"/>
    </location>
</feature>
<reference evidence="2 3" key="1">
    <citation type="submission" date="2018-06" db="EMBL/GenBank/DDBJ databases">
        <title>Genomic Encyclopedia of Type Strains, Phase IV (KMG-IV): sequencing the most valuable type-strain genomes for metagenomic binning, comparative biology and taxonomic classification.</title>
        <authorList>
            <person name="Goeker M."/>
        </authorList>
    </citation>
    <scope>NUCLEOTIDE SEQUENCE [LARGE SCALE GENOMIC DNA]</scope>
    <source>
        <strain evidence="2 3">DSM 22112</strain>
    </source>
</reference>
<evidence type="ECO:0000256" key="1">
    <source>
        <dbReference type="SAM" id="Phobius"/>
    </source>
</evidence>
<keyword evidence="1" id="KW-0812">Transmembrane</keyword>
<gene>
    <name evidence="2" type="ORF">DES36_12511</name>
</gene>
<organism evidence="2 3">
    <name type="scientific">Alkalibaculum bacchi</name>
    <dbReference type="NCBI Taxonomy" id="645887"/>
    <lineage>
        <taxon>Bacteria</taxon>
        <taxon>Bacillati</taxon>
        <taxon>Bacillota</taxon>
        <taxon>Clostridia</taxon>
        <taxon>Eubacteriales</taxon>
        <taxon>Eubacteriaceae</taxon>
        <taxon>Alkalibaculum</taxon>
    </lineage>
</organism>
<evidence type="ECO:0000313" key="3">
    <source>
        <dbReference type="Proteomes" id="UP000253490"/>
    </source>
</evidence>
<keyword evidence="1" id="KW-0472">Membrane</keyword>
<protein>
    <submittedName>
        <fullName evidence="2">Prepilin-type N-terminal cleavage/methylation domain-containing protein</fullName>
    </submittedName>
</protein>
<dbReference type="OrthoDB" id="1953969at2"/>
<keyword evidence="3" id="KW-1185">Reference proteome</keyword>
<dbReference type="InterPro" id="IPR045584">
    <property type="entry name" value="Pilin-like"/>
</dbReference>
<dbReference type="InterPro" id="IPR012902">
    <property type="entry name" value="N_methyl_site"/>
</dbReference>
<dbReference type="Proteomes" id="UP000253490">
    <property type="component" value="Unassembled WGS sequence"/>
</dbReference>
<dbReference type="EMBL" id="QNRX01000025">
    <property type="protein sequence ID" value="RBP58076.1"/>
    <property type="molecule type" value="Genomic_DNA"/>
</dbReference>
<evidence type="ECO:0000313" key="2">
    <source>
        <dbReference type="EMBL" id="RBP58076.1"/>
    </source>
</evidence>
<dbReference type="NCBIfam" id="TIGR02532">
    <property type="entry name" value="IV_pilin_GFxxxE"/>
    <property type="match status" value="1"/>
</dbReference>
<keyword evidence="1" id="KW-1133">Transmembrane helix</keyword>
<dbReference type="RefSeq" id="WP_113921761.1">
    <property type="nucleotide sequence ID" value="NZ_QNRX01000025.1"/>
</dbReference>
<dbReference type="SUPFAM" id="SSF54523">
    <property type="entry name" value="Pili subunits"/>
    <property type="match status" value="1"/>
</dbReference>
<accession>A0A366HX34</accession>
<dbReference type="Pfam" id="PF07963">
    <property type="entry name" value="N_methyl"/>
    <property type="match status" value="1"/>
</dbReference>
<proteinExistence type="predicted"/>
<dbReference type="AlphaFoldDB" id="A0A366HX34"/>
<name>A0A366HX34_9FIRM</name>